<sequence length="74" mass="8462">MTDCFYCAHKVDPSFEDTVNLQKFLTARKKITTAERSQLCAKHQRKTAKAVKYARFLALLPYTAYQTDKAGIES</sequence>
<evidence type="ECO:0000256" key="1">
    <source>
        <dbReference type="ARBA" id="ARBA00022980"/>
    </source>
</evidence>
<comment type="caution">
    <text evidence="4">The sequence shown here is derived from an EMBL/GenBank/DDBJ whole genome shotgun (WGS) entry which is preliminary data.</text>
</comment>
<evidence type="ECO:0000256" key="2">
    <source>
        <dbReference type="ARBA" id="ARBA00023274"/>
    </source>
</evidence>
<dbReference type="Pfam" id="PF01084">
    <property type="entry name" value="Ribosomal_S18"/>
    <property type="match status" value="1"/>
</dbReference>
<gene>
    <name evidence="4" type="ORF">A2799_03445</name>
</gene>
<dbReference type="Gene3D" id="4.10.640.10">
    <property type="entry name" value="Ribosomal protein S18"/>
    <property type="match status" value="1"/>
</dbReference>
<dbReference type="GO" id="GO:1990904">
    <property type="term" value="C:ribonucleoprotein complex"/>
    <property type="evidence" value="ECO:0007669"/>
    <property type="project" value="UniProtKB-KW"/>
</dbReference>
<accession>A0A1F7GEE3</accession>
<protein>
    <submittedName>
        <fullName evidence="4">30S ribosomal protein S18</fullName>
    </submittedName>
</protein>
<dbReference type="InterPro" id="IPR001648">
    <property type="entry name" value="Ribosomal_bS18"/>
</dbReference>
<dbReference type="InterPro" id="IPR036870">
    <property type="entry name" value="Ribosomal_bS18_sf"/>
</dbReference>
<reference evidence="4 5" key="1">
    <citation type="journal article" date="2016" name="Nat. Commun.">
        <title>Thousands of microbial genomes shed light on interconnected biogeochemical processes in an aquifer system.</title>
        <authorList>
            <person name="Anantharaman K."/>
            <person name="Brown C.T."/>
            <person name="Hug L.A."/>
            <person name="Sharon I."/>
            <person name="Castelle C.J."/>
            <person name="Probst A.J."/>
            <person name="Thomas B.C."/>
            <person name="Singh A."/>
            <person name="Wilkins M.J."/>
            <person name="Karaoz U."/>
            <person name="Brodie E.L."/>
            <person name="Williams K.H."/>
            <person name="Hubbard S.S."/>
            <person name="Banfield J.F."/>
        </authorList>
    </citation>
    <scope>NUCLEOTIDE SEQUENCE [LARGE SCALE GENOMIC DNA]</scope>
</reference>
<organism evidence="4 5">
    <name type="scientific">Candidatus Roizmanbacteria bacterium RIFCSPHIGHO2_01_FULL_39_24</name>
    <dbReference type="NCBI Taxonomy" id="1802032"/>
    <lineage>
        <taxon>Bacteria</taxon>
        <taxon>Candidatus Roizmaniibacteriota</taxon>
    </lineage>
</organism>
<dbReference type="EMBL" id="MFZH01000048">
    <property type="protein sequence ID" value="OGK17268.1"/>
    <property type="molecule type" value="Genomic_DNA"/>
</dbReference>
<proteinExistence type="inferred from homology"/>
<dbReference type="Proteomes" id="UP000176850">
    <property type="component" value="Unassembled WGS sequence"/>
</dbReference>
<keyword evidence="1 3" id="KW-0689">Ribosomal protein</keyword>
<dbReference type="NCBIfam" id="TIGR00165">
    <property type="entry name" value="S18"/>
    <property type="match status" value="1"/>
</dbReference>
<dbReference type="SUPFAM" id="SSF46911">
    <property type="entry name" value="Ribosomal protein S18"/>
    <property type="match status" value="1"/>
</dbReference>
<keyword evidence="2 3" id="KW-0687">Ribonucleoprotein</keyword>
<dbReference type="GO" id="GO:0005840">
    <property type="term" value="C:ribosome"/>
    <property type="evidence" value="ECO:0007669"/>
    <property type="project" value="UniProtKB-KW"/>
</dbReference>
<dbReference type="AlphaFoldDB" id="A0A1F7GEE3"/>
<dbReference type="GO" id="GO:0006412">
    <property type="term" value="P:translation"/>
    <property type="evidence" value="ECO:0007669"/>
    <property type="project" value="InterPro"/>
</dbReference>
<evidence type="ECO:0000313" key="4">
    <source>
        <dbReference type="EMBL" id="OGK17268.1"/>
    </source>
</evidence>
<dbReference type="PRINTS" id="PR00974">
    <property type="entry name" value="RIBOSOMALS18"/>
</dbReference>
<dbReference type="GO" id="GO:0003735">
    <property type="term" value="F:structural constituent of ribosome"/>
    <property type="evidence" value="ECO:0007669"/>
    <property type="project" value="InterPro"/>
</dbReference>
<name>A0A1F7GEE3_9BACT</name>
<evidence type="ECO:0000256" key="3">
    <source>
        <dbReference type="RuleBase" id="RU003910"/>
    </source>
</evidence>
<evidence type="ECO:0000313" key="5">
    <source>
        <dbReference type="Proteomes" id="UP000176850"/>
    </source>
</evidence>
<comment type="similarity">
    <text evidence="3">Belongs to the bacterial ribosomal protein bS18 family.</text>
</comment>